<comment type="caution">
    <text evidence="1">The sequence shown here is derived from an EMBL/GenBank/DDBJ whole genome shotgun (WGS) entry which is preliminary data.</text>
</comment>
<dbReference type="Proteomes" id="UP000886501">
    <property type="component" value="Unassembled WGS sequence"/>
</dbReference>
<accession>A0ACB6ZPI0</accession>
<reference evidence="1" key="2">
    <citation type="journal article" date="2020" name="Nat. Commun.">
        <title>Large-scale genome sequencing of mycorrhizal fungi provides insights into the early evolution of symbiotic traits.</title>
        <authorList>
            <person name="Miyauchi S."/>
            <person name="Kiss E."/>
            <person name="Kuo A."/>
            <person name="Drula E."/>
            <person name="Kohler A."/>
            <person name="Sanchez-Garcia M."/>
            <person name="Morin E."/>
            <person name="Andreopoulos B."/>
            <person name="Barry K.W."/>
            <person name="Bonito G."/>
            <person name="Buee M."/>
            <person name="Carver A."/>
            <person name="Chen C."/>
            <person name="Cichocki N."/>
            <person name="Clum A."/>
            <person name="Culley D."/>
            <person name="Crous P.W."/>
            <person name="Fauchery L."/>
            <person name="Girlanda M."/>
            <person name="Hayes R.D."/>
            <person name="Keri Z."/>
            <person name="LaButti K."/>
            <person name="Lipzen A."/>
            <person name="Lombard V."/>
            <person name="Magnuson J."/>
            <person name="Maillard F."/>
            <person name="Murat C."/>
            <person name="Nolan M."/>
            <person name="Ohm R.A."/>
            <person name="Pangilinan J."/>
            <person name="Pereira M.F."/>
            <person name="Perotto S."/>
            <person name="Peter M."/>
            <person name="Pfister S."/>
            <person name="Riley R."/>
            <person name="Sitrit Y."/>
            <person name="Stielow J.B."/>
            <person name="Szollosi G."/>
            <person name="Zifcakova L."/>
            <person name="Stursova M."/>
            <person name="Spatafora J.W."/>
            <person name="Tedersoo L."/>
            <person name="Vaario L.M."/>
            <person name="Yamada A."/>
            <person name="Yan M."/>
            <person name="Wang P."/>
            <person name="Xu J."/>
            <person name="Bruns T."/>
            <person name="Baldrian P."/>
            <person name="Vilgalys R."/>
            <person name="Dunand C."/>
            <person name="Henrissat B."/>
            <person name="Grigoriev I.V."/>
            <person name="Hibbett D."/>
            <person name="Nagy L.G."/>
            <person name="Martin F.M."/>
        </authorList>
    </citation>
    <scope>NUCLEOTIDE SEQUENCE</scope>
    <source>
        <strain evidence="1">P2</strain>
    </source>
</reference>
<sequence>MVSPRITPSSTEVVIVAASRTPVGSLNGILKTLTAPQLGTIALKHALDASRVPPELIEEVYFGNVVQAGVGQSPARQVALGAGIPSSSDATTVNKVCASGLKAIILASQTISTGDKSIVVAGGTESMSNAPFLIPRQNPLFGKFEAKDSLETDGLWDVYNKFAMGNCGEAAGDKHQITRQDMDDHAIESYRRAERAWKAGAYDAEIAPVTIKGKKGDTIIKEDEEYKKVIFEKIPTLPGAFKRPDGKITAANSSNLNDGASALILMSAGRASDLGVKPLARILSYADAGVDPIDFPAAPTLAIPKALKKAGLTIDDISLFEINEAFSVVVNIAEKVLNIPRSKINVNGGAVSLGHAIGNSGSRIVVSLVHALQPGQYGVAGICNGGGGASSLVIQKL</sequence>
<gene>
    <name evidence="1" type="ORF">BDM02DRAFT_3266888</name>
</gene>
<evidence type="ECO:0000313" key="2">
    <source>
        <dbReference type="Proteomes" id="UP000886501"/>
    </source>
</evidence>
<name>A0ACB6ZPI0_THEGA</name>
<proteinExistence type="predicted"/>
<dbReference type="EMBL" id="MU117973">
    <property type="protein sequence ID" value="KAF9651740.1"/>
    <property type="molecule type" value="Genomic_DNA"/>
</dbReference>
<organism evidence="1 2">
    <name type="scientific">Thelephora ganbajun</name>
    <name type="common">Ganba fungus</name>
    <dbReference type="NCBI Taxonomy" id="370292"/>
    <lineage>
        <taxon>Eukaryota</taxon>
        <taxon>Fungi</taxon>
        <taxon>Dikarya</taxon>
        <taxon>Basidiomycota</taxon>
        <taxon>Agaricomycotina</taxon>
        <taxon>Agaricomycetes</taxon>
        <taxon>Thelephorales</taxon>
        <taxon>Thelephoraceae</taxon>
        <taxon>Thelephora</taxon>
    </lineage>
</organism>
<evidence type="ECO:0000313" key="1">
    <source>
        <dbReference type="EMBL" id="KAF9651740.1"/>
    </source>
</evidence>
<keyword evidence="2" id="KW-1185">Reference proteome</keyword>
<reference evidence="1" key="1">
    <citation type="submission" date="2019-10" db="EMBL/GenBank/DDBJ databases">
        <authorList>
            <consortium name="DOE Joint Genome Institute"/>
            <person name="Kuo A."/>
            <person name="Miyauchi S."/>
            <person name="Kiss E."/>
            <person name="Drula E."/>
            <person name="Kohler A."/>
            <person name="Sanchez-Garcia M."/>
            <person name="Andreopoulos B."/>
            <person name="Barry K.W."/>
            <person name="Bonito G."/>
            <person name="Buee M."/>
            <person name="Carver A."/>
            <person name="Chen C."/>
            <person name="Cichocki N."/>
            <person name="Clum A."/>
            <person name="Culley D."/>
            <person name="Crous P.W."/>
            <person name="Fauchery L."/>
            <person name="Girlanda M."/>
            <person name="Hayes R."/>
            <person name="Keri Z."/>
            <person name="Labutti K."/>
            <person name="Lipzen A."/>
            <person name="Lombard V."/>
            <person name="Magnuson J."/>
            <person name="Maillard F."/>
            <person name="Morin E."/>
            <person name="Murat C."/>
            <person name="Nolan M."/>
            <person name="Ohm R."/>
            <person name="Pangilinan J."/>
            <person name="Pereira M."/>
            <person name="Perotto S."/>
            <person name="Peter M."/>
            <person name="Riley R."/>
            <person name="Sitrit Y."/>
            <person name="Stielow B."/>
            <person name="Szollosi G."/>
            <person name="Zifcakova L."/>
            <person name="Stursova M."/>
            <person name="Spatafora J.W."/>
            <person name="Tedersoo L."/>
            <person name="Vaario L.-M."/>
            <person name="Yamada A."/>
            <person name="Yan M."/>
            <person name="Wang P."/>
            <person name="Xu J."/>
            <person name="Bruns T."/>
            <person name="Baldrian P."/>
            <person name="Vilgalys R."/>
            <person name="Henrissat B."/>
            <person name="Grigoriev I.V."/>
            <person name="Hibbett D."/>
            <person name="Nagy L.G."/>
            <person name="Martin F.M."/>
        </authorList>
    </citation>
    <scope>NUCLEOTIDE SEQUENCE</scope>
    <source>
        <strain evidence="1">P2</strain>
    </source>
</reference>
<protein>
    <submittedName>
        <fullName evidence="1">Thiolase</fullName>
    </submittedName>
</protein>